<dbReference type="InterPro" id="IPR051407">
    <property type="entry name" value="Bact_OM_lipoprot/Surf_antigen"/>
</dbReference>
<dbReference type="PANTHER" id="PTHR35603:SF2">
    <property type="entry name" value="OUTER MEMBRANE LIPOPROTEIN"/>
    <property type="match status" value="1"/>
</dbReference>
<comment type="subcellular location">
    <subcellularLocation>
        <location evidence="1">Membrane</location>
    </subcellularLocation>
</comment>
<evidence type="ECO:0000256" key="2">
    <source>
        <dbReference type="ARBA" id="ARBA00023136"/>
    </source>
</evidence>
<dbReference type="PANTHER" id="PTHR35603">
    <property type="match status" value="1"/>
</dbReference>
<keyword evidence="2" id="KW-0472">Membrane</keyword>
<protein>
    <recommendedName>
        <fullName evidence="3">Glycine zipper 2TM domain-containing protein</fullName>
    </recommendedName>
</protein>
<reference evidence="4" key="1">
    <citation type="journal article" date="2015" name="Nature">
        <title>Complex archaea that bridge the gap between prokaryotes and eukaryotes.</title>
        <authorList>
            <person name="Spang A."/>
            <person name="Saw J.H."/>
            <person name="Jorgensen S.L."/>
            <person name="Zaremba-Niedzwiedzka K."/>
            <person name="Martijn J."/>
            <person name="Lind A.E."/>
            <person name="van Eijk R."/>
            <person name="Schleper C."/>
            <person name="Guy L."/>
            <person name="Ettema T.J."/>
        </authorList>
    </citation>
    <scope>NUCLEOTIDE SEQUENCE</scope>
</reference>
<name>A0A0F9W836_9ZZZZ</name>
<gene>
    <name evidence="4" type="ORF">LCGC14_0005900</name>
</gene>
<evidence type="ECO:0000256" key="1">
    <source>
        <dbReference type="ARBA" id="ARBA00004370"/>
    </source>
</evidence>
<organism evidence="4">
    <name type="scientific">marine sediment metagenome</name>
    <dbReference type="NCBI Taxonomy" id="412755"/>
    <lineage>
        <taxon>unclassified sequences</taxon>
        <taxon>metagenomes</taxon>
        <taxon>ecological metagenomes</taxon>
    </lineage>
</organism>
<sequence length="173" mass="17390">MVGPTSLQTFKKHHILNMEIDNMRILKLSLSAVLALFILGACSPQETANAVNGADNSSQPEPVCTSCGVIRAVNPITQQGDSSGAGAVIGAIVGGVAGNQVGGGSGQDIATAAGAVGGAFLGNTIERNRGSSTYYEVVIDMETGGQQVINVPDATGISAGVPVRVQGGVITIR</sequence>
<comment type="caution">
    <text evidence="4">The sequence shown here is derived from an EMBL/GenBank/DDBJ whole genome shotgun (WGS) entry which is preliminary data.</text>
</comment>
<accession>A0A0F9W836</accession>
<dbReference type="AlphaFoldDB" id="A0A0F9W836"/>
<dbReference type="GO" id="GO:0019867">
    <property type="term" value="C:outer membrane"/>
    <property type="evidence" value="ECO:0007669"/>
    <property type="project" value="InterPro"/>
</dbReference>
<dbReference type="Pfam" id="PF05433">
    <property type="entry name" value="Rick_17kDa_Anti"/>
    <property type="match status" value="1"/>
</dbReference>
<evidence type="ECO:0000313" key="4">
    <source>
        <dbReference type="EMBL" id="KKO12575.1"/>
    </source>
</evidence>
<dbReference type="EMBL" id="LAZR01000001">
    <property type="protein sequence ID" value="KKO12575.1"/>
    <property type="molecule type" value="Genomic_DNA"/>
</dbReference>
<evidence type="ECO:0000259" key="3">
    <source>
        <dbReference type="Pfam" id="PF05433"/>
    </source>
</evidence>
<dbReference type="InterPro" id="IPR008816">
    <property type="entry name" value="Gly_zipper_2TM_dom"/>
</dbReference>
<feature type="domain" description="Glycine zipper 2TM" evidence="3">
    <location>
        <begin position="85"/>
        <end position="126"/>
    </location>
</feature>
<proteinExistence type="predicted"/>